<proteinExistence type="predicted"/>
<evidence type="ECO:0000313" key="2">
    <source>
        <dbReference type="Proteomes" id="UP001151760"/>
    </source>
</evidence>
<dbReference type="EMBL" id="BQNB010009903">
    <property type="protein sequence ID" value="GJS69998.1"/>
    <property type="molecule type" value="Genomic_DNA"/>
</dbReference>
<sequence length="248" mass="28034">MSLKNDKENLCFLLLDAFACEHKVDLLMRNGVERMSIDADHPIVSADGNFSVKAFNEACEMAVEEEKLGIYEARVICNRFGGEMILCQFVLTDRKPFGTKAMSGKYFKCLQSIYETVEKLYLEKLTRLEALCKTLDGDESTEFGTEFVQEGRLDFGAQGEEKKATKSLDESHLVRKLLDSTPDRFIQIVASIEQTSDLDDISFRMRSTGKTQGICGKGIKAQEKEGKIESQEKLTIRTWRTLGKRKAV</sequence>
<gene>
    <name evidence="1" type="ORF">Tco_0702839</name>
</gene>
<accession>A0ABQ4XYQ4</accession>
<reference evidence="1" key="2">
    <citation type="submission" date="2022-01" db="EMBL/GenBank/DDBJ databases">
        <authorList>
            <person name="Yamashiro T."/>
            <person name="Shiraishi A."/>
            <person name="Satake H."/>
            <person name="Nakayama K."/>
        </authorList>
    </citation>
    <scope>NUCLEOTIDE SEQUENCE</scope>
</reference>
<dbReference type="Proteomes" id="UP001151760">
    <property type="component" value="Unassembled WGS sequence"/>
</dbReference>
<comment type="caution">
    <text evidence="1">The sequence shown here is derived from an EMBL/GenBank/DDBJ whole genome shotgun (WGS) entry which is preliminary data.</text>
</comment>
<organism evidence="1 2">
    <name type="scientific">Tanacetum coccineum</name>
    <dbReference type="NCBI Taxonomy" id="301880"/>
    <lineage>
        <taxon>Eukaryota</taxon>
        <taxon>Viridiplantae</taxon>
        <taxon>Streptophyta</taxon>
        <taxon>Embryophyta</taxon>
        <taxon>Tracheophyta</taxon>
        <taxon>Spermatophyta</taxon>
        <taxon>Magnoliopsida</taxon>
        <taxon>eudicotyledons</taxon>
        <taxon>Gunneridae</taxon>
        <taxon>Pentapetalae</taxon>
        <taxon>asterids</taxon>
        <taxon>campanulids</taxon>
        <taxon>Asterales</taxon>
        <taxon>Asteraceae</taxon>
        <taxon>Asteroideae</taxon>
        <taxon>Anthemideae</taxon>
        <taxon>Anthemidinae</taxon>
        <taxon>Tanacetum</taxon>
    </lineage>
</organism>
<reference evidence="1" key="1">
    <citation type="journal article" date="2022" name="Int. J. Mol. Sci.">
        <title>Draft Genome of Tanacetum Coccineum: Genomic Comparison of Closely Related Tanacetum-Family Plants.</title>
        <authorList>
            <person name="Yamashiro T."/>
            <person name="Shiraishi A."/>
            <person name="Nakayama K."/>
            <person name="Satake H."/>
        </authorList>
    </citation>
    <scope>NUCLEOTIDE SEQUENCE</scope>
</reference>
<protein>
    <submittedName>
        <fullName evidence="1">Uncharacterized protein</fullName>
    </submittedName>
</protein>
<evidence type="ECO:0000313" key="1">
    <source>
        <dbReference type="EMBL" id="GJS69998.1"/>
    </source>
</evidence>
<keyword evidence="2" id="KW-1185">Reference proteome</keyword>
<name>A0ABQ4XYQ4_9ASTR</name>